<keyword evidence="2" id="KW-1185">Reference proteome</keyword>
<accession>A0AA36BM17</accession>
<protein>
    <submittedName>
        <fullName evidence="1">Uncharacterized protein</fullName>
    </submittedName>
</protein>
<dbReference type="AlphaFoldDB" id="A0AA36BM17"/>
<evidence type="ECO:0000313" key="2">
    <source>
        <dbReference type="Proteomes" id="UP001162480"/>
    </source>
</evidence>
<dbReference type="Proteomes" id="UP001162480">
    <property type="component" value="Chromosome 19"/>
</dbReference>
<organism evidence="1 2">
    <name type="scientific">Octopus vulgaris</name>
    <name type="common">Common octopus</name>
    <dbReference type="NCBI Taxonomy" id="6645"/>
    <lineage>
        <taxon>Eukaryota</taxon>
        <taxon>Metazoa</taxon>
        <taxon>Spiralia</taxon>
        <taxon>Lophotrochozoa</taxon>
        <taxon>Mollusca</taxon>
        <taxon>Cephalopoda</taxon>
        <taxon>Coleoidea</taxon>
        <taxon>Octopodiformes</taxon>
        <taxon>Octopoda</taxon>
        <taxon>Incirrata</taxon>
        <taxon>Octopodidae</taxon>
        <taxon>Octopus</taxon>
    </lineage>
</organism>
<evidence type="ECO:0000313" key="1">
    <source>
        <dbReference type="EMBL" id="CAI9736499.1"/>
    </source>
</evidence>
<proteinExistence type="predicted"/>
<sequence length="71" mass="8396">MDTENEYHSQVIFKMKSFNCTAITSEEPIVNSRGNTADIKRLTKYRVLIRSFLDEYSFKLQQTLWDFIVLA</sequence>
<reference evidence="1" key="1">
    <citation type="submission" date="2023-08" db="EMBL/GenBank/DDBJ databases">
        <authorList>
            <person name="Alioto T."/>
            <person name="Alioto T."/>
            <person name="Gomez Garrido J."/>
        </authorList>
    </citation>
    <scope>NUCLEOTIDE SEQUENCE</scope>
</reference>
<name>A0AA36BM17_OCTVU</name>
<gene>
    <name evidence="1" type="ORF">OCTVUL_1B029195</name>
</gene>
<dbReference type="EMBL" id="OX597832">
    <property type="protein sequence ID" value="CAI9736499.1"/>
    <property type="molecule type" value="Genomic_DNA"/>
</dbReference>